<dbReference type="SMART" id="SM00283">
    <property type="entry name" value="MA"/>
    <property type="match status" value="1"/>
</dbReference>
<evidence type="ECO:0000259" key="9">
    <source>
        <dbReference type="PROSITE" id="PS50111"/>
    </source>
</evidence>
<dbReference type="PROSITE" id="PS50111">
    <property type="entry name" value="CHEMOTAXIS_TRANSDUC_2"/>
    <property type="match status" value="1"/>
</dbReference>
<feature type="domain" description="Methyl-accepting transducer" evidence="9">
    <location>
        <begin position="368"/>
        <end position="604"/>
    </location>
</feature>
<dbReference type="CDD" id="cd06225">
    <property type="entry name" value="HAMP"/>
    <property type="match status" value="1"/>
</dbReference>
<dbReference type="PANTHER" id="PTHR32089">
    <property type="entry name" value="METHYL-ACCEPTING CHEMOTAXIS PROTEIN MCPB"/>
    <property type="match status" value="1"/>
</dbReference>
<dbReference type="InterPro" id="IPR004089">
    <property type="entry name" value="MCPsignal_dom"/>
</dbReference>
<keyword evidence="5 7" id="KW-0807">Transducer</keyword>
<dbReference type="PANTHER" id="PTHR32089:SF119">
    <property type="entry name" value="METHYL-ACCEPTING CHEMOTAXIS PROTEIN CTPL"/>
    <property type="match status" value="1"/>
</dbReference>
<comment type="similarity">
    <text evidence="6">Belongs to the methyl-accepting chemotaxis (MCP) protein family.</text>
</comment>
<evidence type="ECO:0000313" key="12">
    <source>
        <dbReference type="Proteomes" id="UP000009080"/>
    </source>
</evidence>
<organism evidence="11 12">
    <name type="scientific">Teredinibacter turnerae (strain ATCC 39867 / T7901)</name>
    <dbReference type="NCBI Taxonomy" id="377629"/>
    <lineage>
        <taxon>Bacteria</taxon>
        <taxon>Pseudomonadati</taxon>
        <taxon>Pseudomonadota</taxon>
        <taxon>Gammaproteobacteria</taxon>
        <taxon>Cellvibrionales</taxon>
        <taxon>Cellvibrionaceae</taxon>
        <taxon>Teredinibacter</taxon>
    </lineage>
</organism>
<keyword evidence="2 8" id="KW-0812">Transmembrane</keyword>
<dbReference type="Proteomes" id="UP000009080">
    <property type="component" value="Chromosome"/>
</dbReference>
<dbReference type="Pfam" id="PF17201">
    <property type="entry name" value="Cache_3-Cache_2"/>
    <property type="match status" value="1"/>
</dbReference>
<protein>
    <submittedName>
        <fullName evidence="11">Methyl-accepting chemotaxis protein</fullName>
    </submittedName>
</protein>
<evidence type="ECO:0000256" key="4">
    <source>
        <dbReference type="ARBA" id="ARBA00023136"/>
    </source>
</evidence>
<accession>C5BRD9</accession>
<dbReference type="SUPFAM" id="SSF58104">
    <property type="entry name" value="Methyl-accepting chemotaxis protein (MCP) signaling domain"/>
    <property type="match status" value="1"/>
</dbReference>
<dbReference type="eggNOG" id="COG0840">
    <property type="taxonomic scope" value="Bacteria"/>
</dbReference>
<dbReference type="InterPro" id="IPR029151">
    <property type="entry name" value="Sensor-like_sf"/>
</dbReference>
<dbReference type="PROSITE" id="PS50885">
    <property type="entry name" value="HAMP"/>
    <property type="match status" value="1"/>
</dbReference>
<dbReference type="GO" id="GO:0016020">
    <property type="term" value="C:membrane"/>
    <property type="evidence" value="ECO:0007669"/>
    <property type="project" value="UniProtKB-SubCell"/>
</dbReference>
<feature type="domain" description="HAMP" evidence="10">
    <location>
        <begin position="309"/>
        <end position="363"/>
    </location>
</feature>
<keyword evidence="3 8" id="KW-1133">Transmembrane helix</keyword>
<dbReference type="Pfam" id="PF00672">
    <property type="entry name" value="HAMP"/>
    <property type="match status" value="1"/>
</dbReference>
<reference evidence="11 12" key="1">
    <citation type="journal article" date="2009" name="PLoS ONE">
        <title>The complete genome of Teredinibacter turnerae T7901: an intracellular endosymbiont of marine wood-boring bivalves (shipworms).</title>
        <authorList>
            <person name="Yang J.C."/>
            <person name="Madupu R."/>
            <person name="Durkin A.S."/>
            <person name="Ekborg N.A."/>
            <person name="Pedamallu C.S."/>
            <person name="Hostetler J.B."/>
            <person name="Radune D."/>
            <person name="Toms B.S."/>
            <person name="Henrissat B."/>
            <person name="Coutinho P.M."/>
            <person name="Schwarz S."/>
            <person name="Field L."/>
            <person name="Trindade-Silva A.E."/>
            <person name="Soares C.A.G."/>
            <person name="Elshahawi S."/>
            <person name="Hanora A."/>
            <person name="Schmidt E.W."/>
            <person name="Haygood M.G."/>
            <person name="Posfai J."/>
            <person name="Benner J."/>
            <person name="Madinger C."/>
            <person name="Nove J."/>
            <person name="Anton B."/>
            <person name="Chaudhary K."/>
            <person name="Foster J."/>
            <person name="Holman A."/>
            <person name="Kumar S."/>
            <person name="Lessard P.A."/>
            <person name="Luyten Y.A."/>
            <person name="Slatko B."/>
            <person name="Wood N."/>
            <person name="Wu B."/>
            <person name="Teplitski M."/>
            <person name="Mougous J.D."/>
            <person name="Ward N."/>
            <person name="Eisen J.A."/>
            <person name="Badger J.H."/>
            <person name="Distel D.L."/>
        </authorList>
    </citation>
    <scope>NUCLEOTIDE SEQUENCE [LARGE SCALE GENOMIC DNA]</scope>
    <source>
        <strain evidence="12">ATCC 39867 / T7901</strain>
    </source>
</reference>
<dbReference type="SUPFAM" id="SSF103190">
    <property type="entry name" value="Sensory domain-like"/>
    <property type="match status" value="1"/>
</dbReference>
<dbReference type="GO" id="GO:0006935">
    <property type="term" value="P:chemotaxis"/>
    <property type="evidence" value="ECO:0007669"/>
    <property type="project" value="UniProtKB-ARBA"/>
</dbReference>
<feature type="transmembrane region" description="Helical" evidence="8">
    <location>
        <begin position="7"/>
        <end position="27"/>
    </location>
</feature>
<dbReference type="CDD" id="cd11386">
    <property type="entry name" value="MCP_signal"/>
    <property type="match status" value="1"/>
</dbReference>
<evidence type="ECO:0000256" key="7">
    <source>
        <dbReference type="PROSITE-ProRule" id="PRU00284"/>
    </source>
</evidence>
<dbReference type="Pfam" id="PF00015">
    <property type="entry name" value="MCPsignal"/>
    <property type="match status" value="1"/>
</dbReference>
<gene>
    <name evidence="11" type="ordered locus">TERTU_3515</name>
</gene>
<evidence type="ECO:0000256" key="8">
    <source>
        <dbReference type="SAM" id="Phobius"/>
    </source>
</evidence>
<dbReference type="OrthoDB" id="9763018at2"/>
<evidence type="ECO:0000256" key="2">
    <source>
        <dbReference type="ARBA" id="ARBA00022692"/>
    </source>
</evidence>
<dbReference type="STRING" id="377629.TERTU_3515"/>
<sequence>MTIARKLNITIAGVLSGVAVVAIALSIKSERTYLLEQASAHMSEAESQTLRILTIIDQLKMEQVRSSMAQLKESGLSIGTPFLGDEEVKVKEKSVPQLYLGYQPQANNFDLVDNLTKKMGGTATLFVLSGDEFVRVTTNVMTKNGRAIGTILAPQGAAIQKIKRNQAYYGDVDILGTPYITGYEPMHDKDGSVIGIWYVGYKADLELLTTYLEGSRIMQGGFVALIDDKGRIRSHSDNVPEPEVVTAINGNNDWEVREATFGNWDYKVVLAYPKSEISNALLAQSVEIITICIITLICLIALITFLLRQSVTRPLSEISQRLHAITKGDGDLTLRFNMRGEDELSKMAQGFDSLLGQLCDMLSAVKSMSASLTESCSALKESANKSHAEIANQSQRTERIVSAVTEISYSLNEVNQRINTVNESVSSTNELATDSSAQLKASVEAIRIQSKSLEESARVISDLNEASSGIGKVLEVIQNIAEQTNLLALNAAIEAARAGEQGRGFAVVADEVRSLASRTQESTGEINKMIERLQAGAEKAKATMDENSENAQKNVAQISSMFDVLEQIMSSVVNVGKLSNAILHEAQQQQIAIEQISEDMHEIADASNNVSSQSDITSEHSRNLSNIASDLSKRVSRYKTQ</sequence>
<dbReference type="HOGENOM" id="CLU_000445_107_12_6"/>
<evidence type="ECO:0000256" key="1">
    <source>
        <dbReference type="ARBA" id="ARBA00004141"/>
    </source>
</evidence>
<keyword evidence="12" id="KW-1185">Reference proteome</keyword>
<dbReference type="AlphaFoldDB" id="C5BRD9"/>
<evidence type="ECO:0000313" key="11">
    <source>
        <dbReference type="EMBL" id="ACR13405.1"/>
    </source>
</evidence>
<proteinExistence type="inferred from homology"/>
<evidence type="ECO:0000256" key="5">
    <source>
        <dbReference type="ARBA" id="ARBA00023224"/>
    </source>
</evidence>
<dbReference type="GO" id="GO:0007165">
    <property type="term" value="P:signal transduction"/>
    <property type="evidence" value="ECO:0007669"/>
    <property type="project" value="UniProtKB-KW"/>
</dbReference>
<dbReference type="InterPro" id="IPR033462">
    <property type="entry name" value="Cache_3-Cache_2"/>
</dbReference>
<name>C5BRD9_TERTT</name>
<evidence type="ECO:0000256" key="3">
    <source>
        <dbReference type="ARBA" id="ARBA00022989"/>
    </source>
</evidence>
<feature type="transmembrane region" description="Helical" evidence="8">
    <location>
        <begin position="288"/>
        <end position="307"/>
    </location>
</feature>
<evidence type="ECO:0000256" key="6">
    <source>
        <dbReference type="ARBA" id="ARBA00029447"/>
    </source>
</evidence>
<keyword evidence="4 8" id="KW-0472">Membrane</keyword>
<dbReference type="EMBL" id="CP001614">
    <property type="protein sequence ID" value="ACR13405.1"/>
    <property type="molecule type" value="Genomic_DNA"/>
</dbReference>
<dbReference type="SMART" id="SM00304">
    <property type="entry name" value="HAMP"/>
    <property type="match status" value="1"/>
</dbReference>
<dbReference type="KEGG" id="ttu:TERTU_3515"/>
<dbReference type="InterPro" id="IPR003660">
    <property type="entry name" value="HAMP_dom"/>
</dbReference>
<comment type="subcellular location">
    <subcellularLocation>
        <location evidence="1">Membrane</location>
        <topology evidence="1">Multi-pass membrane protein</topology>
    </subcellularLocation>
</comment>
<dbReference type="Gene3D" id="1.10.287.950">
    <property type="entry name" value="Methyl-accepting chemotaxis protein"/>
    <property type="match status" value="1"/>
</dbReference>
<evidence type="ECO:0000259" key="10">
    <source>
        <dbReference type="PROSITE" id="PS50885"/>
    </source>
</evidence>
<dbReference type="FunFam" id="1.10.287.950:FF:000001">
    <property type="entry name" value="Methyl-accepting chemotaxis sensory transducer"/>
    <property type="match status" value="1"/>
</dbReference>